<dbReference type="Proteomes" id="UP000288805">
    <property type="component" value="Unassembled WGS sequence"/>
</dbReference>
<comment type="caution">
    <text evidence="1">The sequence shown here is derived from an EMBL/GenBank/DDBJ whole genome shotgun (WGS) entry which is preliminary data.</text>
</comment>
<reference evidence="1 2" key="1">
    <citation type="journal article" date="2018" name="PLoS Genet.">
        <title>Population sequencing reveals clonal diversity and ancestral inbreeding in the grapevine cultivar Chardonnay.</title>
        <authorList>
            <person name="Roach M.J."/>
            <person name="Johnson D.L."/>
            <person name="Bohlmann J."/>
            <person name="van Vuuren H.J."/>
            <person name="Jones S.J."/>
            <person name="Pretorius I.S."/>
            <person name="Schmidt S.A."/>
            <person name="Borneman A.R."/>
        </authorList>
    </citation>
    <scope>NUCLEOTIDE SEQUENCE [LARGE SCALE GENOMIC DNA]</scope>
    <source>
        <strain evidence="2">cv. Chardonnay</strain>
        <tissue evidence="1">Leaf</tissue>
    </source>
</reference>
<dbReference type="EMBL" id="QGNW01001741">
    <property type="protein sequence ID" value="RVW31774.1"/>
    <property type="molecule type" value="Genomic_DNA"/>
</dbReference>
<organism evidence="1 2">
    <name type="scientific">Vitis vinifera</name>
    <name type="common">Grape</name>
    <dbReference type="NCBI Taxonomy" id="29760"/>
    <lineage>
        <taxon>Eukaryota</taxon>
        <taxon>Viridiplantae</taxon>
        <taxon>Streptophyta</taxon>
        <taxon>Embryophyta</taxon>
        <taxon>Tracheophyta</taxon>
        <taxon>Spermatophyta</taxon>
        <taxon>Magnoliopsida</taxon>
        <taxon>eudicotyledons</taxon>
        <taxon>Gunneridae</taxon>
        <taxon>Pentapetalae</taxon>
        <taxon>rosids</taxon>
        <taxon>Vitales</taxon>
        <taxon>Vitaceae</taxon>
        <taxon>Viteae</taxon>
        <taxon>Vitis</taxon>
    </lineage>
</organism>
<dbReference type="AlphaFoldDB" id="A0A438D8J8"/>
<gene>
    <name evidence="1" type="ORF">CK203_102008</name>
</gene>
<name>A0A438D8J8_VITVI</name>
<evidence type="ECO:0000313" key="1">
    <source>
        <dbReference type="EMBL" id="RVW31774.1"/>
    </source>
</evidence>
<proteinExistence type="predicted"/>
<protein>
    <submittedName>
        <fullName evidence="1">Uncharacterized protein</fullName>
    </submittedName>
</protein>
<evidence type="ECO:0000313" key="2">
    <source>
        <dbReference type="Proteomes" id="UP000288805"/>
    </source>
</evidence>
<accession>A0A438D8J8</accession>
<sequence>MATYEPQSMKAIVSVSLEGEKQWHNSHSQRQLDTFLFTSPSYSQELSPG</sequence>